<organism evidence="1 2">
    <name type="scientific">Gongylonema pulchrum</name>
    <dbReference type="NCBI Taxonomy" id="637853"/>
    <lineage>
        <taxon>Eukaryota</taxon>
        <taxon>Metazoa</taxon>
        <taxon>Ecdysozoa</taxon>
        <taxon>Nematoda</taxon>
        <taxon>Chromadorea</taxon>
        <taxon>Rhabditida</taxon>
        <taxon>Spirurina</taxon>
        <taxon>Spiruromorpha</taxon>
        <taxon>Spiruroidea</taxon>
        <taxon>Gongylonematidae</taxon>
        <taxon>Gongylonema</taxon>
    </lineage>
</organism>
<evidence type="ECO:0000313" key="2">
    <source>
        <dbReference type="Proteomes" id="UP000271098"/>
    </source>
</evidence>
<dbReference type="EMBL" id="UYRT01005929">
    <property type="protein sequence ID" value="VDK39641.1"/>
    <property type="molecule type" value="Genomic_DNA"/>
</dbReference>
<sequence length="216" mass="24952">MLERILFCILTYRFCSTEKRLLVTLELLEVLDPMRTKIHTILPLLVRESDVHERLSVLTKFLEAGYKDVHYLNYGIVRSLLLQPLFEIDGGSTTDLSKADTEQLSRVIDRLLDHNVPEDIAHKLMDSVTARESHLNGRLKKRTASKNQSEPVNDALFLDLLTKHVSAKNVDEVHELLRTKGLQNISRQIFESVLQLYLDTADWNTLMELIQWVLAF</sequence>
<dbReference type="Proteomes" id="UP000271098">
    <property type="component" value="Unassembled WGS sequence"/>
</dbReference>
<protein>
    <submittedName>
        <fullName evidence="1">Uncharacterized protein</fullName>
    </submittedName>
</protein>
<evidence type="ECO:0000313" key="1">
    <source>
        <dbReference type="EMBL" id="VDK39641.1"/>
    </source>
</evidence>
<gene>
    <name evidence="1" type="ORF">GPUH_LOCUS3451</name>
</gene>
<proteinExistence type="predicted"/>
<name>A0A3P6R6U5_9BILA</name>
<dbReference type="OrthoDB" id="185373at2759"/>
<reference evidence="1 2" key="1">
    <citation type="submission" date="2018-11" db="EMBL/GenBank/DDBJ databases">
        <authorList>
            <consortium name="Pathogen Informatics"/>
        </authorList>
    </citation>
    <scope>NUCLEOTIDE SEQUENCE [LARGE SCALE GENOMIC DNA]</scope>
</reference>
<keyword evidence="2" id="KW-1185">Reference proteome</keyword>
<accession>A0A3P6R6U5</accession>
<dbReference type="AlphaFoldDB" id="A0A3P6R6U5"/>